<dbReference type="Pfam" id="PF04055">
    <property type="entry name" value="Radical_SAM"/>
    <property type="match status" value="1"/>
</dbReference>
<dbReference type="GO" id="GO:0046872">
    <property type="term" value="F:metal ion binding"/>
    <property type="evidence" value="ECO:0007669"/>
    <property type="project" value="UniProtKB-KW"/>
</dbReference>
<protein>
    <recommendedName>
        <fullName evidence="5">Radical SAM core domain-containing protein</fullName>
    </recommendedName>
</protein>
<gene>
    <name evidence="6" type="ORF">SAMN05660350_04892</name>
</gene>
<dbReference type="PANTHER" id="PTHR43273:SF8">
    <property type="entry name" value="RADICAL SAM DOMAIN PROTEIN"/>
    <property type="match status" value="1"/>
</dbReference>
<dbReference type="EMBL" id="FRDM01000066">
    <property type="protein sequence ID" value="SHN88901.1"/>
    <property type="molecule type" value="Genomic_DNA"/>
</dbReference>
<keyword evidence="2" id="KW-0479">Metal-binding</keyword>
<dbReference type="SFLD" id="SFLDG01067">
    <property type="entry name" value="SPASM/twitch_domain_containing"/>
    <property type="match status" value="1"/>
</dbReference>
<dbReference type="PANTHER" id="PTHR43273">
    <property type="entry name" value="ANAEROBIC SULFATASE-MATURATING ENZYME HOMOLOG ASLB-RELATED"/>
    <property type="match status" value="1"/>
</dbReference>
<dbReference type="InterPro" id="IPR058240">
    <property type="entry name" value="rSAM_sf"/>
</dbReference>
<dbReference type="CDD" id="cd01335">
    <property type="entry name" value="Radical_SAM"/>
    <property type="match status" value="1"/>
</dbReference>
<proteinExistence type="predicted"/>
<name>A0A1M7V0U4_9ACTN</name>
<accession>A0A1M7V0U4</accession>
<dbReference type="InterPro" id="IPR023867">
    <property type="entry name" value="Sulphatase_maturase_rSAM"/>
</dbReference>
<dbReference type="SFLD" id="SFLDS00029">
    <property type="entry name" value="Radical_SAM"/>
    <property type="match status" value="1"/>
</dbReference>
<feature type="non-terminal residue" evidence="6">
    <location>
        <position position="288"/>
    </location>
</feature>
<dbReference type="Proteomes" id="UP000184428">
    <property type="component" value="Unassembled WGS sequence"/>
</dbReference>
<organism evidence="6 7">
    <name type="scientific">Geodermatophilus obscurus</name>
    <dbReference type="NCBI Taxonomy" id="1861"/>
    <lineage>
        <taxon>Bacteria</taxon>
        <taxon>Bacillati</taxon>
        <taxon>Actinomycetota</taxon>
        <taxon>Actinomycetes</taxon>
        <taxon>Geodermatophilales</taxon>
        <taxon>Geodermatophilaceae</taxon>
        <taxon>Geodermatophilus</taxon>
    </lineage>
</organism>
<evidence type="ECO:0000313" key="7">
    <source>
        <dbReference type="Proteomes" id="UP000184428"/>
    </source>
</evidence>
<dbReference type="GO" id="GO:0051536">
    <property type="term" value="F:iron-sulfur cluster binding"/>
    <property type="evidence" value="ECO:0007669"/>
    <property type="project" value="UniProtKB-KW"/>
</dbReference>
<evidence type="ECO:0000256" key="2">
    <source>
        <dbReference type="ARBA" id="ARBA00022723"/>
    </source>
</evidence>
<feature type="domain" description="Radical SAM core" evidence="5">
    <location>
        <begin position="1"/>
        <end position="230"/>
    </location>
</feature>
<dbReference type="SUPFAM" id="SSF102114">
    <property type="entry name" value="Radical SAM enzymes"/>
    <property type="match status" value="1"/>
</dbReference>
<dbReference type="InterPro" id="IPR013785">
    <property type="entry name" value="Aldolase_TIM"/>
</dbReference>
<dbReference type="PROSITE" id="PS51918">
    <property type="entry name" value="RADICAL_SAM"/>
    <property type="match status" value="1"/>
</dbReference>
<dbReference type="Gene3D" id="3.20.20.70">
    <property type="entry name" value="Aldolase class I"/>
    <property type="match status" value="1"/>
</dbReference>
<evidence type="ECO:0000313" key="6">
    <source>
        <dbReference type="EMBL" id="SHN88901.1"/>
    </source>
</evidence>
<evidence type="ECO:0000259" key="5">
    <source>
        <dbReference type="PROSITE" id="PS51918"/>
    </source>
</evidence>
<sequence length="288" mass="32865">MGEYRTELVVVQPTSLCNLNCTYCYVPGRRVATRMTFEALEAVCKKVLESELVKDEIEFLWHAGEPLLAGIEFYERALNFMATYNKRGLRIRNNIQTNGTLLDSRWANFLATHGFSVGVSIDGPSFLHDMQRVRWSGTGSHAATLRGVQELRRHGIRPGALCVLTRAALQSPEELFDFFLDNDFSAVAFNVEEVENANRTTSLHPDEGNNSVVAEYTDFTRRLFDRWWPHRSKIRIREFHDLGQVFAAHRVDETYSREVFETSPLRILTIHRDGNISTFSPEFAGSVA</sequence>
<reference evidence="6 7" key="1">
    <citation type="submission" date="2016-12" db="EMBL/GenBank/DDBJ databases">
        <authorList>
            <person name="Song W.-J."/>
            <person name="Kurnit D.M."/>
        </authorList>
    </citation>
    <scope>NUCLEOTIDE SEQUENCE [LARGE SCALE GENOMIC DNA]</scope>
    <source>
        <strain evidence="6 7">DSM 43162</strain>
    </source>
</reference>
<dbReference type="InterPro" id="IPR007197">
    <property type="entry name" value="rSAM"/>
</dbReference>
<keyword evidence="4" id="KW-0411">Iron-sulfur</keyword>
<dbReference type="OrthoDB" id="9782387at2"/>
<keyword evidence="3" id="KW-0408">Iron</keyword>
<evidence type="ECO:0000256" key="1">
    <source>
        <dbReference type="ARBA" id="ARBA00022691"/>
    </source>
</evidence>
<dbReference type="RefSeq" id="WP_141243190.1">
    <property type="nucleotide sequence ID" value="NZ_FRDM01000066.1"/>
</dbReference>
<evidence type="ECO:0000256" key="4">
    <source>
        <dbReference type="ARBA" id="ARBA00023014"/>
    </source>
</evidence>
<evidence type="ECO:0000256" key="3">
    <source>
        <dbReference type="ARBA" id="ARBA00023004"/>
    </source>
</evidence>
<keyword evidence="1" id="KW-0949">S-adenosyl-L-methionine</keyword>
<dbReference type="SFLD" id="SFLDG01386">
    <property type="entry name" value="main_SPASM_domain-containing"/>
    <property type="match status" value="1"/>
</dbReference>
<dbReference type="GO" id="GO:0016491">
    <property type="term" value="F:oxidoreductase activity"/>
    <property type="evidence" value="ECO:0007669"/>
    <property type="project" value="InterPro"/>
</dbReference>
<dbReference type="AlphaFoldDB" id="A0A1M7V0U4"/>